<dbReference type="PROSITE" id="PS51900">
    <property type="entry name" value="CB"/>
    <property type="match status" value="1"/>
</dbReference>
<dbReference type="Gene3D" id="1.10.443.10">
    <property type="entry name" value="Intergrase catalytic core"/>
    <property type="match status" value="1"/>
</dbReference>
<dbReference type="eggNOG" id="arCOG01241">
    <property type="taxonomic scope" value="Archaea"/>
</dbReference>
<evidence type="ECO:0008006" key="9">
    <source>
        <dbReference type="Google" id="ProtNLM"/>
    </source>
</evidence>
<dbReference type="InterPro" id="IPR002104">
    <property type="entry name" value="Integrase_catalytic"/>
</dbReference>
<dbReference type="PROSITE" id="PS51898">
    <property type="entry name" value="TYR_RECOMBINASE"/>
    <property type="match status" value="1"/>
</dbReference>
<keyword evidence="8" id="KW-1185">Reference proteome</keyword>
<dbReference type="InterPro" id="IPR011010">
    <property type="entry name" value="DNA_brk_join_enz"/>
</dbReference>
<accession>B9LWM0</accession>
<evidence type="ECO:0000256" key="1">
    <source>
        <dbReference type="ARBA" id="ARBA00023125"/>
    </source>
</evidence>
<dbReference type="InterPro" id="IPR013762">
    <property type="entry name" value="Integrase-like_cat_sf"/>
</dbReference>
<dbReference type="GO" id="GO:0003677">
    <property type="term" value="F:DNA binding"/>
    <property type="evidence" value="ECO:0007669"/>
    <property type="project" value="UniProtKB-UniRule"/>
</dbReference>
<dbReference type="GO" id="GO:0015074">
    <property type="term" value="P:DNA integration"/>
    <property type="evidence" value="ECO:0007669"/>
    <property type="project" value="InterPro"/>
</dbReference>
<geneLocation type="plasmid" evidence="7 8">
    <name>pHLAC01</name>
</geneLocation>
<dbReference type="CDD" id="cd00397">
    <property type="entry name" value="DNA_BRE_C"/>
    <property type="match status" value="1"/>
</dbReference>
<evidence type="ECO:0000259" key="6">
    <source>
        <dbReference type="PROSITE" id="PS51900"/>
    </source>
</evidence>
<feature type="domain" description="Core-binding (CB)" evidence="6">
    <location>
        <begin position="144"/>
        <end position="245"/>
    </location>
</feature>
<evidence type="ECO:0000256" key="2">
    <source>
        <dbReference type="ARBA" id="ARBA00023172"/>
    </source>
</evidence>
<dbReference type="HOGENOM" id="CLU_658275_0_0_2"/>
<sequence>MTEQPEYGTLRITTRGSEQASTSKSVLRTSSRQQPGHNPMSHPESDQESELEPQQPSFDDVRWSACSLEDFTQLYWEQVAPCLEAEGLDPTAEKPTHQWFSDHGVRSFLAAFRRHHDRSFGEFWSEDLGLGDDDDGYTWATSDEQTVDALERFLDRRQSRYGLSTSSVDTLRTRLNLYVRAYSEANDTDDLLSPIQRDRDAPAYEAVDACYGAFDWLNEGAEREYSAQTLQRVRRIVDAWYQHLVGRRIASMNPASGLYEEFKWETKDSPTPSLSAAHIRQLMEMETTSRDQLLVVALAGWGLRAGEVAALHISQFNRDVPDDDVPHIAFESRKNGPGEVSVLFGLDILDSRIDELGEDETWDGYLFPSPQGQIPHVTRDTIRNWFQKLASEADLPDRIEGERPSPQLCRRFWYDTYTAVLEGVLEGVEEIAAEQGSSDPQVVMQNYLSDSRSRQLRREFMREQLMGIFRGES</sequence>
<gene>
    <name evidence="7" type="ordered locus">Hlac_3340</name>
</gene>
<name>B9LWM0_HALLT</name>
<dbReference type="KEGG" id="hla:Hlac_3340"/>
<evidence type="ECO:0000313" key="7">
    <source>
        <dbReference type="EMBL" id="ACM58861.1"/>
    </source>
</evidence>
<dbReference type="AlphaFoldDB" id="B9LWM0"/>
<dbReference type="Proteomes" id="UP000000740">
    <property type="component" value="Plasmid pHLAC01"/>
</dbReference>
<evidence type="ECO:0000313" key="8">
    <source>
        <dbReference type="Proteomes" id="UP000000740"/>
    </source>
</evidence>
<feature type="domain" description="Tyr recombinase" evidence="5">
    <location>
        <begin position="269"/>
        <end position="461"/>
    </location>
</feature>
<evidence type="ECO:0000256" key="3">
    <source>
        <dbReference type="PROSITE-ProRule" id="PRU01248"/>
    </source>
</evidence>
<keyword evidence="2" id="KW-0233">DNA recombination</keyword>
<protein>
    <recommendedName>
        <fullName evidence="9">Tyr recombinase domain-containing protein</fullName>
    </recommendedName>
</protein>
<evidence type="ECO:0000256" key="4">
    <source>
        <dbReference type="SAM" id="MobiDB-lite"/>
    </source>
</evidence>
<feature type="compositionally biased region" description="Polar residues" evidence="4">
    <location>
        <begin position="11"/>
        <end position="36"/>
    </location>
</feature>
<dbReference type="GO" id="GO:0006310">
    <property type="term" value="P:DNA recombination"/>
    <property type="evidence" value="ECO:0007669"/>
    <property type="project" value="UniProtKB-KW"/>
</dbReference>
<proteinExistence type="predicted"/>
<feature type="region of interest" description="Disordered" evidence="4">
    <location>
        <begin position="1"/>
        <end position="57"/>
    </location>
</feature>
<reference evidence="7 8" key="1">
    <citation type="journal article" date="2016" name="Stand. Genomic Sci.">
        <title>Complete genome sequence of the Antarctic Halorubrum lacusprofundi type strain ACAM 34.</title>
        <authorList>
            <person name="Anderson I.J."/>
            <person name="DasSarma P."/>
            <person name="Lucas S."/>
            <person name="Copeland A."/>
            <person name="Lapidus A."/>
            <person name="Del Rio T.G."/>
            <person name="Tice H."/>
            <person name="Dalin E."/>
            <person name="Bruce D.C."/>
            <person name="Goodwin L."/>
            <person name="Pitluck S."/>
            <person name="Sims D."/>
            <person name="Brettin T.S."/>
            <person name="Detter J.C."/>
            <person name="Han C.S."/>
            <person name="Larimer F."/>
            <person name="Hauser L."/>
            <person name="Land M."/>
            <person name="Ivanova N."/>
            <person name="Richardson P."/>
            <person name="Cavicchioli R."/>
            <person name="DasSarma S."/>
            <person name="Woese C.R."/>
            <person name="Kyrpides N.C."/>
        </authorList>
    </citation>
    <scope>NUCLEOTIDE SEQUENCE [LARGE SCALE GENOMIC DNA]</scope>
    <source>
        <strain evidence="8">ATCC 49239 / DSM 5036 / JCM 8891 / ACAM 34</strain>
    </source>
</reference>
<dbReference type="InterPro" id="IPR044068">
    <property type="entry name" value="CB"/>
</dbReference>
<evidence type="ECO:0000259" key="5">
    <source>
        <dbReference type="PROSITE" id="PS51898"/>
    </source>
</evidence>
<dbReference type="SUPFAM" id="SSF56349">
    <property type="entry name" value="DNA breaking-rejoining enzymes"/>
    <property type="match status" value="1"/>
</dbReference>
<dbReference type="EMBL" id="CP001367">
    <property type="protein sequence ID" value="ACM58861.1"/>
    <property type="molecule type" value="Genomic_DNA"/>
</dbReference>
<keyword evidence="7" id="KW-0614">Plasmid</keyword>
<organism evidence="7 8">
    <name type="scientific">Halorubrum lacusprofundi (strain ATCC 49239 / DSM 5036 / JCM 8891 / ACAM 34)</name>
    <dbReference type="NCBI Taxonomy" id="416348"/>
    <lineage>
        <taxon>Archaea</taxon>
        <taxon>Methanobacteriati</taxon>
        <taxon>Methanobacteriota</taxon>
        <taxon>Stenosarchaea group</taxon>
        <taxon>Halobacteria</taxon>
        <taxon>Halobacteriales</taxon>
        <taxon>Haloferacaceae</taxon>
        <taxon>Halorubrum</taxon>
    </lineage>
</organism>
<keyword evidence="1 3" id="KW-0238">DNA-binding</keyword>